<evidence type="ECO:0000256" key="2">
    <source>
        <dbReference type="SAM" id="Phobius"/>
    </source>
</evidence>
<keyword evidence="4" id="KW-1185">Reference proteome</keyword>
<keyword evidence="2" id="KW-0812">Transmembrane</keyword>
<feature type="region of interest" description="Disordered" evidence="1">
    <location>
        <begin position="495"/>
        <end position="520"/>
    </location>
</feature>
<feature type="compositionally biased region" description="Acidic residues" evidence="1">
    <location>
        <begin position="193"/>
        <end position="203"/>
    </location>
</feature>
<keyword evidence="2" id="KW-0472">Membrane</keyword>
<feature type="transmembrane region" description="Helical" evidence="2">
    <location>
        <begin position="413"/>
        <end position="437"/>
    </location>
</feature>
<feature type="transmembrane region" description="Helical" evidence="2">
    <location>
        <begin position="245"/>
        <end position="269"/>
    </location>
</feature>
<keyword evidence="2" id="KW-1133">Transmembrane helix</keyword>
<accession>A0ABD2J5V9</accession>
<dbReference type="Proteomes" id="UP001620626">
    <property type="component" value="Unassembled WGS sequence"/>
</dbReference>
<organism evidence="3 4">
    <name type="scientific">Heterodera trifolii</name>
    <dbReference type="NCBI Taxonomy" id="157864"/>
    <lineage>
        <taxon>Eukaryota</taxon>
        <taxon>Metazoa</taxon>
        <taxon>Ecdysozoa</taxon>
        <taxon>Nematoda</taxon>
        <taxon>Chromadorea</taxon>
        <taxon>Rhabditida</taxon>
        <taxon>Tylenchina</taxon>
        <taxon>Tylenchomorpha</taxon>
        <taxon>Tylenchoidea</taxon>
        <taxon>Heteroderidae</taxon>
        <taxon>Heteroderinae</taxon>
        <taxon>Heterodera</taxon>
    </lineage>
</organism>
<comment type="caution">
    <text evidence="3">The sequence shown here is derived from an EMBL/GenBank/DDBJ whole genome shotgun (WGS) entry which is preliminary data.</text>
</comment>
<evidence type="ECO:0000313" key="4">
    <source>
        <dbReference type="Proteomes" id="UP001620626"/>
    </source>
</evidence>
<feature type="transmembrane region" description="Helical" evidence="2">
    <location>
        <begin position="67"/>
        <end position="92"/>
    </location>
</feature>
<reference evidence="3 4" key="1">
    <citation type="submission" date="2024-10" db="EMBL/GenBank/DDBJ databases">
        <authorList>
            <person name="Kim D."/>
        </authorList>
    </citation>
    <scope>NUCLEOTIDE SEQUENCE [LARGE SCALE GENOMIC DNA]</scope>
    <source>
        <strain evidence="3">BH-2024</strain>
    </source>
</reference>
<dbReference type="EMBL" id="JBICBT010001046">
    <property type="protein sequence ID" value="KAL3086231.1"/>
    <property type="molecule type" value="Genomic_DNA"/>
</dbReference>
<dbReference type="AlphaFoldDB" id="A0ABD2J5V9"/>
<feature type="region of interest" description="Disordered" evidence="1">
    <location>
        <begin position="191"/>
        <end position="212"/>
    </location>
</feature>
<name>A0ABD2J5V9_9BILA</name>
<sequence length="520" mass="55149">MTNGAVEWPSHAIAEPILHWIGISRPANNQAQARVLHNALQNTSTNLPALSSFAFLLDVYMPGQSDLLFALFLIGVTTAVCLLLLLIVFFILCTSRRNGIISCGTSSSNEFGVRASSIAPSSASGVDAFSTDEKPRGRMQCQRVLLFAVCAALWACLAFACALYACALGELASPPTVGQVAAAAAPPAAAEQAGDELQQEDSETGGRFGRDNNNDAAAELLRKFEDVRELGYQFHALLSPGAPTLFLLFFVFIFYLTSLVLSLFATLIAGMNRGPSRLYLPTGDHHIMMSATARAATAASSRRARVRRTLASSAVAFLCAAPLMLALGSMLLVQAHAHLALCLQEQQTTQDLAIAHYVSTNFGKMPPSPSVGTEDLDAAAASIALPEFLADLKTERITVNMENCRTELAPINVLWLSSMLLALASVPFCLSVLALLITAKCWSTDGDGAGGISLRAYLPGWVQSSALGPDAYKSLAPVVAGGQYQHYSISSRHGIPPPATTPPGGDASQSSFGTFVYKKY</sequence>
<proteinExistence type="predicted"/>
<feature type="transmembrane region" description="Helical" evidence="2">
    <location>
        <begin position="144"/>
        <end position="165"/>
    </location>
</feature>
<protein>
    <submittedName>
        <fullName evidence="3">Uncharacterized protein</fullName>
    </submittedName>
</protein>
<evidence type="ECO:0000256" key="1">
    <source>
        <dbReference type="SAM" id="MobiDB-lite"/>
    </source>
</evidence>
<evidence type="ECO:0000313" key="3">
    <source>
        <dbReference type="EMBL" id="KAL3086231.1"/>
    </source>
</evidence>
<gene>
    <name evidence="3" type="ORF">niasHT_040023</name>
</gene>
<feature type="transmembrane region" description="Helical" evidence="2">
    <location>
        <begin position="310"/>
        <end position="333"/>
    </location>
</feature>